<evidence type="ECO:0000256" key="1">
    <source>
        <dbReference type="SAM" id="SignalP"/>
    </source>
</evidence>
<organism evidence="2">
    <name type="scientific">uncultured Desulfovibrio sp</name>
    <dbReference type="NCBI Taxonomy" id="167968"/>
    <lineage>
        <taxon>Bacteria</taxon>
        <taxon>Pseudomonadati</taxon>
        <taxon>Thermodesulfobacteriota</taxon>
        <taxon>Desulfovibrionia</taxon>
        <taxon>Desulfovibrionales</taxon>
        <taxon>Desulfovibrionaceae</taxon>
        <taxon>Desulfovibrio</taxon>
        <taxon>environmental samples</taxon>
    </lineage>
</organism>
<gene>
    <name evidence="2" type="ORF">KL86DES1_10925</name>
</gene>
<protein>
    <submittedName>
        <fullName evidence="2">Putative lipoprotein</fullName>
    </submittedName>
</protein>
<feature type="signal peptide" evidence="1">
    <location>
        <begin position="1"/>
        <end position="31"/>
    </location>
</feature>
<dbReference type="InterPro" id="IPR032258">
    <property type="entry name" value="DUF5061"/>
</dbReference>
<name>A0A212L1F3_9BACT</name>
<evidence type="ECO:0000313" key="2">
    <source>
        <dbReference type="EMBL" id="SCM71199.1"/>
    </source>
</evidence>
<accession>A0A212L1F3</accession>
<dbReference type="AlphaFoldDB" id="A0A212L1F3"/>
<dbReference type="Pfam" id="PF16587">
    <property type="entry name" value="DUF5061"/>
    <property type="match status" value="1"/>
</dbReference>
<keyword evidence="2" id="KW-0449">Lipoprotein</keyword>
<keyword evidence="1" id="KW-0732">Signal</keyword>
<feature type="chain" id="PRO_5012239554" evidence="1">
    <location>
        <begin position="32"/>
        <end position="127"/>
    </location>
</feature>
<dbReference type="RefSeq" id="WP_179979682.1">
    <property type="nucleotide sequence ID" value="NZ_LT608333.1"/>
</dbReference>
<reference evidence="2" key="1">
    <citation type="submission" date="2016-08" db="EMBL/GenBank/DDBJ databases">
        <authorList>
            <person name="Seilhamer J.J."/>
        </authorList>
    </citation>
    <scope>NUCLEOTIDE SEQUENCE</scope>
    <source>
        <strain evidence="2">86-1</strain>
    </source>
</reference>
<dbReference type="EMBL" id="FMJC01000001">
    <property type="protein sequence ID" value="SCM71199.1"/>
    <property type="molecule type" value="Genomic_DNA"/>
</dbReference>
<proteinExistence type="predicted"/>
<sequence>MNTNLGMSRTQRFHRLATLAAALFLTLPLAACGFGDNPQKADTPPGPVENFMILSTPGQTSVVDDVQFGQGVNVSVDEVFTSAKGENCKRGTVLAGQKEAEVVVICQDEQGRWIMAPRVWGQGISKP</sequence>